<protein>
    <submittedName>
        <fullName evidence="3">GM18286</fullName>
    </submittedName>
</protein>
<evidence type="ECO:0000313" key="3">
    <source>
        <dbReference type="EMBL" id="EDW53900.1"/>
    </source>
</evidence>
<feature type="compositionally biased region" description="Polar residues" evidence="1">
    <location>
        <begin position="176"/>
        <end position="190"/>
    </location>
</feature>
<sequence>MVLVCDGHVCALGLSMVVRVIIVTVLMRLSYLFGRNIRLNALQDYLQALAAFKLSSDDGDIEELIRDTEQKPNEINSFYDTVSEFVDQLEQLWIANELARVLGSQLRPEIRHENLYIDVRTVSELREICKRRETFLDDVKRCSGYTKDSPFKREISEVCQEIEDKVGMSKLPVKPKTSNAARNQLTMTDH</sequence>
<dbReference type="AlphaFoldDB" id="B4I2A5"/>
<keyword evidence="2" id="KW-0472">Membrane</keyword>
<organism evidence="4">
    <name type="scientific">Drosophila sechellia</name>
    <name type="common">Fruit fly</name>
    <dbReference type="NCBI Taxonomy" id="7238"/>
    <lineage>
        <taxon>Eukaryota</taxon>
        <taxon>Metazoa</taxon>
        <taxon>Ecdysozoa</taxon>
        <taxon>Arthropoda</taxon>
        <taxon>Hexapoda</taxon>
        <taxon>Insecta</taxon>
        <taxon>Pterygota</taxon>
        <taxon>Neoptera</taxon>
        <taxon>Endopterygota</taxon>
        <taxon>Diptera</taxon>
        <taxon>Brachycera</taxon>
        <taxon>Muscomorpha</taxon>
        <taxon>Ephydroidea</taxon>
        <taxon>Drosophilidae</taxon>
        <taxon>Drosophila</taxon>
        <taxon>Sophophora</taxon>
    </lineage>
</organism>
<proteinExistence type="predicted"/>
<gene>
    <name evidence="3" type="primary">Dsec\GM18286</name>
    <name evidence="3" type="ORF">Dsec_GM18286</name>
</gene>
<feature type="transmembrane region" description="Helical" evidence="2">
    <location>
        <begin position="12"/>
        <end position="33"/>
    </location>
</feature>
<evidence type="ECO:0000256" key="2">
    <source>
        <dbReference type="SAM" id="Phobius"/>
    </source>
</evidence>
<reference evidence="3 4" key="1">
    <citation type="journal article" date="2007" name="Nature">
        <title>Evolution of genes and genomes on the Drosophila phylogeny.</title>
        <authorList>
            <consortium name="Drosophila 12 Genomes Consortium"/>
            <person name="Clark A.G."/>
            <person name="Eisen M.B."/>
            <person name="Smith D.R."/>
            <person name="Bergman C.M."/>
            <person name="Oliver B."/>
            <person name="Markow T.A."/>
            <person name="Kaufman T.C."/>
            <person name="Kellis M."/>
            <person name="Gelbart W."/>
            <person name="Iyer V.N."/>
            <person name="Pollard D.A."/>
            <person name="Sackton T.B."/>
            <person name="Larracuente A.M."/>
            <person name="Singh N.D."/>
            <person name="Abad J.P."/>
            <person name="Abt D.N."/>
            <person name="Adryan B."/>
            <person name="Aguade M."/>
            <person name="Akashi H."/>
            <person name="Anderson W.W."/>
            <person name="Aquadro C.F."/>
            <person name="Ardell D.H."/>
            <person name="Arguello R."/>
            <person name="Artieri C.G."/>
            <person name="Barbash D.A."/>
            <person name="Barker D."/>
            <person name="Barsanti P."/>
            <person name="Batterham P."/>
            <person name="Batzoglou S."/>
            <person name="Begun D."/>
            <person name="Bhutkar A."/>
            <person name="Blanco E."/>
            <person name="Bosak S.A."/>
            <person name="Bradley R.K."/>
            <person name="Brand A.D."/>
            <person name="Brent M.R."/>
            <person name="Brooks A.N."/>
            <person name="Brown R.H."/>
            <person name="Butlin R.K."/>
            <person name="Caggese C."/>
            <person name="Calvi B.R."/>
            <person name="Bernardo de Carvalho A."/>
            <person name="Caspi A."/>
            <person name="Castrezana S."/>
            <person name="Celniker S.E."/>
            <person name="Chang J.L."/>
            <person name="Chapple C."/>
            <person name="Chatterji S."/>
            <person name="Chinwalla A."/>
            <person name="Civetta A."/>
            <person name="Clifton S.W."/>
            <person name="Comeron J.M."/>
            <person name="Costello J.C."/>
            <person name="Coyne J.A."/>
            <person name="Daub J."/>
            <person name="David R.G."/>
            <person name="Delcher A.L."/>
            <person name="Delehaunty K."/>
            <person name="Do C.B."/>
            <person name="Ebling H."/>
            <person name="Edwards K."/>
            <person name="Eickbush T."/>
            <person name="Evans J.D."/>
            <person name="Filipski A."/>
            <person name="Findeiss S."/>
            <person name="Freyhult E."/>
            <person name="Fulton L."/>
            <person name="Fulton R."/>
            <person name="Garcia A.C."/>
            <person name="Gardiner A."/>
            <person name="Garfield D.A."/>
            <person name="Garvin B.E."/>
            <person name="Gibson G."/>
            <person name="Gilbert D."/>
            <person name="Gnerre S."/>
            <person name="Godfrey J."/>
            <person name="Good R."/>
            <person name="Gotea V."/>
            <person name="Gravely B."/>
            <person name="Greenberg A.J."/>
            <person name="Griffiths-Jones S."/>
            <person name="Gross S."/>
            <person name="Guigo R."/>
            <person name="Gustafson E.A."/>
            <person name="Haerty W."/>
            <person name="Hahn M.W."/>
            <person name="Halligan D.L."/>
            <person name="Halpern A.L."/>
            <person name="Halter G.M."/>
            <person name="Han M.V."/>
            <person name="Heger A."/>
            <person name="Hillier L."/>
            <person name="Hinrichs A.S."/>
            <person name="Holmes I."/>
            <person name="Hoskins R.A."/>
            <person name="Hubisz M.J."/>
            <person name="Hultmark D."/>
            <person name="Huntley M.A."/>
            <person name="Jaffe D.B."/>
            <person name="Jagadeeshan S."/>
            <person name="Jeck W.R."/>
            <person name="Johnson J."/>
            <person name="Jones C.D."/>
            <person name="Jordan W.C."/>
            <person name="Karpen G.H."/>
            <person name="Kataoka E."/>
            <person name="Keightley P.D."/>
            <person name="Kheradpour P."/>
            <person name="Kirkness E.F."/>
            <person name="Koerich L.B."/>
            <person name="Kristiansen K."/>
            <person name="Kudrna D."/>
            <person name="Kulathinal R.J."/>
            <person name="Kumar S."/>
            <person name="Kwok R."/>
            <person name="Lander E."/>
            <person name="Langley C.H."/>
            <person name="Lapoint R."/>
            <person name="Lazzaro B.P."/>
            <person name="Lee S.J."/>
            <person name="Levesque L."/>
            <person name="Li R."/>
            <person name="Lin C.F."/>
            <person name="Lin M.F."/>
            <person name="Lindblad-Toh K."/>
            <person name="Llopart A."/>
            <person name="Long M."/>
            <person name="Low L."/>
            <person name="Lozovsky E."/>
            <person name="Lu J."/>
            <person name="Luo M."/>
            <person name="Machado C.A."/>
            <person name="Makalowski W."/>
            <person name="Marzo M."/>
            <person name="Matsuda M."/>
            <person name="Matzkin L."/>
            <person name="McAllister B."/>
            <person name="McBride C.S."/>
            <person name="McKernan B."/>
            <person name="McKernan K."/>
            <person name="Mendez-Lago M."/>
            <person name="Minx P."/>
            <person name="Mollenhauer M.U."/>
            <person name="Montooth K."/>
            <person name="Mount S.M."/>
            <person name="Mu X."/>
            <person name="Myers E."/>
            <person name="Negre B."/>
            <person name="Newfeld S."/>
            <person name="Nielsen R."/>
            <person name="Noor M.A."/>
            <person name="O'Grady P."/>
            <person name="Pachter L."/>
            <person name="Papaceit M."/>
            <person name="Parisi M.J."/>
            <person name="Parisi M."/>
            <person name="Parts L."/>
            <person name="Pedersen J.S."/>
            <person name="Pesole G."/>
            <person name="Phillippy A.M."/>
            <person name="Ponting C.P."/>
            <person name="Pop M."/>
            <person name="Porcelli D."/>
            <person name="Powell J.R."/>
            <person name="Prohaska S."/>
            <person name="Pruitt K."/>
            <person name="Puig M."/>
            <person name="Quesneville H."/>
            <person name="Ram K.R."/>
            <person name="Rand D."/>
            <person name="Rasmussen M.D."/>
            <person name="Reed L.K."/>
            <person name="Reenan R."/>
            <person name="Reily A."/>
            <person name="Remington K.A."/>
            <person name="Rieger T.T."/>
            <person name="Ritchie M.G."/>
            <person name="Robin C."/>
            <person name="Rogers Y.H."/>
            <person name="Rohde C."/>
            <person name="Rozas J."/>
            <person name="Rubenfield M.J."/>
            <person name="Ruiz A."/>
            <person name="Russo S."/>
            <person name="Salzberg S.L."/>
            <person name="Sanchez-Gracia A."/>
            <person name="Saranga D.J."/>
            <person name="Sato H."/>
            <person name="Schaeffer S.W."/>
            <person name="Schatz M.C."/>
            <person name="Schlenke T."/>
            <person name="Schwartz R."/>
            <person name="Segarra C."/>
            <person name="Singh R.S."/>
            <person name="Sirot L."/>
            <person name="Sirota M."/>
            <person name="Sisneros N.B."/>
            <person name="Smith C.D."/>
            <person name="Smith T.F."/>
            <person name="Spieth J."/>
            <person name="Stage D.E."/>
            <person name="Stark A."/>
            <person name="Stephan W."/>
            <person name="Strausberg R.L."/>
            <person name="Strempel S."/>
            <person name="Sturgill D."/>
            <person name="Sutton G."/>
            <person name="Sutton G.G."/>
            <person name="Tao W."/>
            <person name="Teichmann S."/>
            <person name="Tobari Y.N."/>
            <person name="Tomimura Y."/>
            <person name="Tsolas J.M."/>
            <person name="Valente V.L."/>
            <person name="Venter E."/>
            <person name="Venter J.C."/>
            <person name="Vicario S."/>
            <person name="Vieira F.G."/>
            <person name="Vilella A.J."/>
            <person name="Villasante A."/>
            <person name="Walenz B."/>
            <person name="Wang J."/>
            <person name="Wasserman M."/>
            <person name="Watts T."/>
            <person name="Wilson D."/>
            <person name="Wilson R.K."/>
            <person name="Wing R.A."/>
            <person name="Wolfner M.F."/>
            <person name="Wong A."/>
            <person name="Wong G.K."/>
            <person name="Wu C.I."/>
            <person name="Wu G."/>
            <person name="Yamamoto D."/>
            <person name="Yang H.P."/>
            <person name="Yang S.P."/>
            <person name="Yorke J.A."/>
            <person name="Yoshida K."/>
            <person name="Zdobnov E."/>
            <person name="Zhang P."/>
            <person name="Zhang Y."/>
            <person name="Zimin A.V."/>
            <person name="Baldwin J."/>
            <person name="Abdouelleil A."/>
            <person name="Abdulkadir J."/>
            <person name="Abebe A."/>
            <person name="Abera B."/>
            <person name="Abreu J."/>
            <person name="Acer S.C."/>
            <person name="Aftuck L."/>
            <person name="Alexander A."/>
            <person name="An P."/>
            <person name="Anderson E."/>
            <person name="Anderson S."/>
            <person name="Arachi H."/>
            <person name="Azer M."/>
            <person name="Bachantsang P."/>
            <person name="Barry A."/>
            <person name="Bayul T."/>
            <person name="Berlin A."/>
            <person name="Bessette D."/>
            <person name="Bloom T."/>
            <person name="Blye J."/>
            <person name="Boguslavskiy L."/>
            <person name="Bonnet C."/>
            <person name="Boukhgalter B."/>
            <person name="Bourzgui I."/>
            <person name="Brown A."/>
            <person name="Cahill P."/>
            <person name="Channer S."/>
            <person name="Cheshatsang Y."/>
            <person name="Chuda L."/>
            <person name="Citroen M."/>
            <person name="Collymore A."/>
            <person name="Cooke P."/>
            <person name="Costello M."/>
            <person name="D'Aco K."/>
            <person name="Daza R."/>
            <person name="De Haan G."/>
            <person name="DeGray S."/>
            <person name="DeMaso C."/>
            <person name="Dhargay N."/>
            <person name="Dooley K."/>
            <person name="Dooley E."/>
            <person name="Doricent M."/>
            <person name="Dorje P."/>
            <person name="Dorjee K."/>
            <person name="Dupes A."/>
            <person name="Elong R."/>
            <person name="Falk J."/>
            <person name="Farina A."/>
            <person name="Faro S."/>
            <person name="Ferguson D."/>
            <person name="Fisher S."/>
            <person name="Foley C.D."/>
            <person name="Franke A."/>
            <person name="Friedrich D."/>
            <person name="Gadbois L."/>
            <person name="Gearin G."/>
            <person name="Gearin C.R."/>
            <person name="Giannoukos G."/>
            <person name="Goode T."/>
            <person name="Graham J."/>
            <person name="Grandbois E."/>
            <person name="Grewal S."/>
            <person name="Gyaltsen K."/>
            <person name="Hafez N."/>
            <person name="Hagos B."/>
            <person name="Hall J."/>
            <person name="Henson C."/>
            <person name="Hollinger A."/>
            <person name="Honan T."/>
            <person name="Huard M.D."/>
            <person name="Hughes L."/>
            <person name="Hurhula B."/>
            <person name="Husby M.E."/>
            <person name="Kamat A."/>
            <person name="Kanga B."/>
            <person name="Kashin S."/>
            <person name="Khazanovich D."/>
            <person name="Kisner P."/>
            <person name="Lance K."/>
            <person name="Lara M."/>
            <person name="Lee W."/>
            <person name="Lennon N."/>
            <person name="Letendre F."/>
            <person name="LeVine R."/>
            <person name="Lipovsky A."/>
            <person name="Liu X."/>
            <person name="Liu J."/>
            <person name="Liu S."/>
            <person name="Lokyitsang T."/>
            <person name="Lokyitsang Y."/>
            <person name="Lubonja R."/>
            <person name="Lui A."/>
            <person name="MacDonald P."/>
            <person name="Magnisalis V."/>
            <person name="Maru K."/>
            <person name="Matthews C."/>
            <person name="McCusker W."/>
            <person name="McDonough S."/>
            <person name="Mehta T."/>
            <person name="Meldrim J."/>
            <person name="Meneus L."/>
            <person name="Mihai O."/>
            <person name="Mihalev A."/>
            <person name="Mihova T."/>
            <person name="Mittelman R."/>
            <person name="Mlenga V."/>
            <person name="Montmayeur A."/>
            <person name="Mulrain L."/>
            <person name="Navidi A."/>
            <person name="Naylor J."/>
            <person name="Negash T."/>
            <person name="Nguyen T."/>
            <person name="Nguyen N."/>
            <person name="Nicol R."/>
            <person name="Norbu C."/>
            <person name="Norbu N."/>
            <person name="Novod N."/>
            <person name="O'Neill B."/>
            <person name="Osman S."/>
            <person name="Markiewicz E."/>
            <person name="Oyono O.L."/>
            <person name="Patti C."/>
            <person name="Phunkhang P."/>
            <person name="Pierre F."/>
            <person name="Priest M."/>
            <person name="Raghuraman S."/>
            <person name="Rege F."/>
            <person name="Reyes R."/>
            <person name="Rise C."/>
            <person name="Rogov P."/>
            <person name="Ross K."/>
            <person name="Ryan E."/>
            <person name="Settipalli S."/>
            <person name="Shea T."/>
            <person name="Sherpa N."/>
            <person name="Shi L."/>
            <person name="Shih D."/>
            <person name="Sparrow T."/>
            <person name="Spaulding J."/>
            <person name="Stalker J."/>
            <person name="Stange-Thomann N."/>
            <person name="Stavropoulos S."/>
            <person name="Stone C."/>
            <person name="Strader C."/>
            <person name="Tesfaye S."/>
            <person name="Thomson T."/>
            <person name="Thoulutsang Y."/>
            <person name="Thoulutsang D."/>
            <person name="Topham K."/>
            <person name="Topping I."/>
            <person name="Tsamla T."/>
            <person name="Vassiliev H."/>
            <person name="Vo A."/>
            <person name="Wangchuk T."/>
            <person name="Wangdi T."/>
            <person name="Weiand M."/>
            <person name="Wilkinson J."/>
            <person name="Wilson A."/>
            <person name="Yadav S."/>
            <person name="Young G."/>
            <person name="Yu Q."/>
            <person name="Zembek L."/>
            <person name="Zhong D."/>
            <person name="Zimmer A."/>
            <person name="Zwirko Z."/>
            <person name="Jaffe D.B."/>
            <person name="Alvarez P."/>
            <person name="Brockman W."/>
            <person name="Butler J."/>
            <person name="Chin C."/>
            <person name="Gnerre S."/>
            <person name="Grabherr M."/>
            <person name="Kleber M."/>
            <person name="Mauceli E."/>
            <person name="MacCallum I."/>
        </authorList>
    </citation>
    <scope>NUCLEOTIDE SEQUENCE [LARGE SCALE GENOMIC DNA]</scope>
    <source>
        <strain evidence="4">Rob3c / Tucson 14021-0248.25</strain>
    </source>
</reference>
<accession>B4I2A5</accession>
<keyword evidence="4" id="KW-1185">Reference proteome</keyword>
<dbReference type="HOGENOM" id="CLU_1429413_0_0_1"/>
<keyword evidence="2" id="KW-1133">Transmembrane helix</keyword>
<dbReference type="EMBL" id="CH480820">
    <property type="protein sequence ID" value="EDW53900.1"/>
    <property type="molecule type" value="Genomic_DNA"/>
</dbReference>
<name>B4I2A5_DROSE</name>
<dbReference type="Proteomes" id="UP000001292">
    <property type="component" value="Unassembled WGS sequence"/>
</dbReference>
<evidence type="ECO:0000313" key="4">
    <source>
        <dbReference type="Proteomes" id="UP000001292"/>
    </source>
</evidence>
<feature type="region of interest" description="Disordered" evidence="1">
    <location>
        <begin position="171"/>
        <end position="190"/>
    </location>
</feature>
<evidence type="ECO:0000256" key="1">
    <source>
        <dbReference type="SAM" id="MobiDB-lite"/>
    </source>
</evidence>
<keyword evidence="2" id="KW-0812">Transmembrane</keyword>